<organism evidence="1 2">
    <name type="scientific">Lunasporangiospora selenospora</name>
    <dbReference type="NCBI Taxonomy" id="979761"/>
    <lineage>
        <taxon>Eukaryota</taxon>
        <taxon>Fungi</taxon>
        <taxon>Fungi incertae sedis</taxon>
        <taxon>Mucoromycota</taxon>
        <taxon>Mortierellomycotina</taxon>
        <taxon>Mortierellomycetes</taxon>
        <taxon>Mortierellales</taxon>
        <taxon>Mortierellaceae</taxon>
        <taxon>Lunasporangiospora</taxon>
    </lineage>
</organism>
<reference evidence="1" key="1">
    <citation type="journal article" date="2020" name="Fungal Divers.">
        <title>Resolving the Mortierellaceae phylogeny through synthesis of multi-gene phylogenetics and phylogenomics.</title>
        <authorList>
            <person name="Vandepol N."/>
            <person name="Liber J."/>
            <person name="Desiro A."/>
            <person name="Na H."/>
            <person name="Kennedy M."/>
            <person name="Barry K."/>
            <person name="Grigoriev I.V."/>
            <person name="Miller A.N."/>
            <person name="O'Donnell K."/>
            <person name="Stajich J.E."/>
            <person name="Bonito G."/>
        </authorList>
    </citation>
    <scope>NUCLEOTIDE SEQUENCE</scope>
    <source>
        <strain evidence="1">KOD1015</strain>
    </source>
</reference>
<evidence type="ECO:0000313" key="2">
    <source>
        <dbReference type="Proteomes" id="UP000780801"/>
    </source>
</evidence>
<dbReference type="EMBL" id="JAABOA010006435">
    <property type="protein sequence ID" value="KAF9561474.1"/>
    <property type="molecule type" value="Genomic_DNA"/>
</dbReference>
<dbReference type="PANTHER" id="PTHR35559">
    <property type="entry name" value="CHITIN-BINDING TYPE-4 DOMAIN-CONTAINING PROTEIN"/>
    <property type="match status" value="1"/>
</dbReference>
<dbReference type="Proteomes" id="UP000780801">
    <property type="component" value="Unassembled WGS sequence"/>
</dbReference>
<sequence length="78" mass="8675">NCTSINDSDKDPCGGCFQIPSTLQTGTYVMQWRWELNDDEWYTSCWDVGVTAPGSNNTDNSTKTLDETTSVFAELAEL</sequence>
<dbReference type="OrthoDB" id="20029at2759"/>
<evidence type="ECO:0000313" key="1">
    <source>
        <dbReference type="EMBL" id="KAF9561474.1"/>
    </source>
</evidence>
<dbReference type="Gene3D" id="2.70.50.70">
    <property type="match status" value="1"/>
</dbReference>
<protein>
    <submittedName>
        <fullName evidence="1">Uncharacterized protein</fullName>
    </submittedName>
</protein>
<gene>
    <name evidence="1" type="ORF">BGW38_009005</name>
</gene>
<keyword evidence="2" id="KW-1185">Reference proteome</keyword>
<proteinExistence type="predicted"/>
<feature type="non-terminal residue" evidence="1">
    <location>
        <position position="1"/>
    </location>
</feature>
<comment type="caution">
    <text evidence="1">The sequence shown here is derived from an EMBL/GenBank/DDBJ whole genome shotgun (WGS) entry which is preliminary data.</text>
</comment>
<dbReference type="AlphaFoldDB" id="A0A9P6FJB5"/>
<name>A0A9P6FJB5_9FUNG</name>
<accession>A0A9P6FJB5</accession>
<dbReference type="PANTHER" id="PTHR35559:SF1">
    <property type="entry name" value="CHITIN-BINDING TYPE-4 DOMAIN-CONTAINING PROTEIN"/>
    <property type="match status" value="1"/>
</dbReference>